<dbReference type="AlphaFoldDB" id="A0A086LSJ0"/>
<evidence type="ECO:0000256" key="1">
    <source>
        <dbReference type="SAM" id="MobiDB-lite"/>
    </source>
</evidence>
<proteinExistence type="predicted"/>
<feature type="non-terminal residue" evidence="2">
    <location>
        <position position="123"/>
    </location>
</feature>
<dbReference type="Proteomes" id="UP000028834">
    <property type="component" value="Unassembled WGS sequence"/>
</dbReference>
<dbReference type="VEuPathDB" id="ToxoDB:TGRUB_238860"/>
<accession>A0A086LSJ0</accession>
<evidence type="ECO:0000313" key="3">
    <source>
        <dbReference type="Proteomes" id="UP000028834"/>
    </source>
</evidence>
<name>A0A086LSJ0_TOXGO</name>
<reference evidence="2 3" key="1">
    <citation type="submission" date="2014-05" db="EMBL/GenBank/DDBJ databases">
        <authorList>
            <person name="Sibley D."/>
            <person name="Venepally P."/>
            <person name="Karamycheva S."/>
            <person name="Hadjithomas M."/>
            <person name="Khan A."/>
            <person name="Brunk B."/>
            <person name="Roos D."/>
            <person name="Caler E."/>
            <person name="Lorenzi H."/>
        </authorList>
    </citation>
    <scope>NUCLEOTIDE SEQUENCE [LARGE SCALE GENOMIC DNA]</scope>
    <source>
        <strain evidence="2 3">RUB</strain>
    </source>
</reference>
<feature type="region of interest" description="Disordered" evidence="1">
    <location>
        <begin position="1"/>
        <end position="23"/>
    </location>
</feature>
<comment type="caution">
    <text evidence="2">The sequence shown here is derived from an EMBL/GenBank/DDBJ whole genome shotgun (WGS) entry which is preliminary data.</text>
</comment>
<evidence type="ECO:0000313" key="2">
    <source>
        <dbReference type="EMBL" id="KFG59608.1"/>
    </source>
</evidence>
<dbReference type="EMBL" id="AFYV02002158">
    <property type="protein sequence ID" value="KFG59608.1"/>
    <property type="molecule type" value="Genomic_DNA"/>
</dbReference>
<protein>
    <submittedName>
        <fullName evidence="2">Uncharacterized protein</fullName>
    </submittedName>
</protein>
<feature type="compositionally biased region" description="Basic residues" evidence="1">
    <location>
        <begin position="1"/>
        <end position="17"/>
    </location>
</feature>
<sequence length="123" mass="13482">MGPFHKRRDKQWGRKSRKEMLGTAAPSCQTLGKQESYLAEANPAAGRLMQTGSDTGREVSSWTHIGTVSCSCSTAGRSNDFAHAILVNRSLDQQLLLSEQPLFCRNIQSTVPAVDEIFSAAKR</sequence>
<gene>
    <name evidence="2" type="ORF">TGRUB_238860</name>
</gene>
<organism evidence="2 3">
    <name type="scientific">Toxoplasma gondii RUB</name>
    <dbReference type="NCBI Taxonomy" id="935652"/>
    <lineage>
        <taxon>Eukaryota</taxon>
        <taxon>Sar</taxon>
        <taxon>Alveolata</taxon>
        <taxon>Apicomplexa</taxon>
        <taxon>Conoidasida</taxon>
        <taxon>Coccidia</taxon>
        <taxon>Eucoccidiorida</taxon>
        <taxon>Eimeriorina</taxon>
        <taxon>Sarcocystidae</taxon>
        <taxon>Toxoplasma</taxon>
    </lineage>
</organism>